<gene>
    <name evidence="1" type="ORF">Bca52824_056271</name>
</gene>
<keyword evidence="2" id="KW-1185">Reference proteome</keyword>
<proteinExistence type="predicted"/>
<dbReference type="AlphaFoldDB" id="A0A8X7QP65"/>
<sequence length="142" mass="15996">MRQKKMMFGGKEEPCGGARIHFYLSRSRDSSQLQAIWLCVGFLSSAAVQWWYSQPQGGGRGGRHCQSKHDLRSSRQIEDFNMSLCLRCPSSAPLHFRLPRLHSLRSIHYFTPAFPSLHSGVSSLFGSMLSEGVTLLKLLPSR</sequence>
<evidence type="ECO:0000313" key="1">
    <source>
        <dbReference type="EMBL" id="KAG2273716.1"/>
    </source>
</evidence>
<name>A0A8X7QP65_BRACI</name>
<reference evidence="1 2" key="1">
    <citation type="submission" date="2020-02" db="EMBL/GenBank/DDBJ databases">
        <authorList>
            <person name="Ma Q."/>
            <person name="Huang Y."/>
            <person name="Song X."/>
            <person name="Pei D."/>
        </authorList>
    </citation>
    <scope>NUCLEOTIDE SEQUENCE [LARGE SCALE GENOMIC DNA]</scope>
    <source>
        <strain evidence="1">Sxm20200214</strain>
        <tissue evidence="1">Leaf</tissue>
    </source>
</reference>
<comment type="caution">
    <text evidence="1">The sequence shown here is derived from an EMBL/GenBank/DDBJ whole genome shotgun (WGS) entry which is preliminary data.</text>
</comment>
<accession>A0A8X7QP65</accession>
<dbReference type="EMBL" id="JAAMPC010000012">
    <property type="protein sequence ID" value="KAG2273716.1"/>
    <property type="molecule type" value="Genomic_DNA"/>
</dbReference>
<protein>
    <submittedName>
        <fullName evidence="1">Uncharacterized protein</fullName>
    </submittedName>
</protein>
<evidence type="ECO:0000313" key="2">
    <source>
        <dbReference type="Proteomes" id="UP000886595"/>
    </source>
</evidence>
<organism evidence="1 2">
    <name type="scientific">Brassica carinata</name>
    <name type="common">Ethiopian mustard</name>
    <name type="synonym">Abyssinian cabbage</name>
    <dbReference type="NCBI Taxonomy" id="52824"/>
    <lineage>
        <taxon>Eukaryota</taxon>
        <taxon>Viridiplantae</taxon>
        <taxon>Streptophyta</taxon>
        <taxon>Embryophyta</taxon>
        <taxon>Tracheophyta</taxon>
        <taxon>Spermatophyta</taxon>
        <taxon>Magnoliopsida</taxon>
        <taxon>eudicotyledons</taxon>
        <taxon>Gunneridae</taxon>
        <taxon>Pentapetalae</taxon>
        <taxon>rosids</taxon>
        <taxon>malvids</taxon>
        <taxon>Brassicales</taxon>
        <taxon>Brassicaceae</taxon>
        <taxon>Brassiceae</taxon>
        <taxon>Brassica</taxon>
    </lineage>
</organism>
<dbReference type="Proteomes" id="UP000886595">
    <property type="component" value="Unassembled WGS sequence"/>
</dbReference>